<sequence>SVPTFSFRKVDVFLFNTAAVVTLNTMYTHVQIGLAQTNWNTYKATNMDAVTIDIVSSTYRTTKFFLWSLDF</sequence>
<gene>
    <name evidence="1" type="ORF">HMPREF9144_1165</name>
</gene>
<dbReference type="EMBL" id="AFPY01000054">
    <property type="protein sequence ID" value="EGQ18391.1"/>
    <property type="molecule type" value="Genomic_DNA"/>
</dbReference>
<accession>F9DHM5</accession>
<comment type="caution">
    <text evidence="1">The sequence shown here is derived from an EMBL/GenBank/DDBJ whole genome shotgun (WGS) entry which is preliminary data.</text>
</comment>
<proteinExistence type="predicted"/>
<evidence type="ECO:0000313" key="2">
    <source>
        <dbReference type="Proteomes" id="UP000004123"/>
    </source>
</evidence>
<dbReference type="HOGENOM" id="CLU_2728290_0_0_10"/>
<dbReference type="AlphaFoldDB" id="F9DHM5"/>
<protein>
    <submittedName>
        <fullName evidence="1">Uncharacterized protein</fullName>
    </submittedName>
</protein>
<evidence type="ECO:0000313" key="1">
    <source>
        <dbReference type="EMBL" id="EGQ18391.1"/>
    </source>
</evidence>
<dbReference type="Proteomes" id="UP000004123">
    <property type="component" value="Unassembled WGS sequence"/>
</dbReference>
<name>F9DHM5_9BACT</name>
<organism evidence="1 2">
    <name type="scientific">Prevotella pallens ATCC 700821</name>
    <dbReference type="NCBI Taxonomy" id="997353"/>
    <lineage>
        <taxon>Bacteria</taxon>
        <taxon>Pseudomonadati</taxon>
        <taxon>Bacteroidota</taxon>
        <taxon>Bacteroidia</taxon>
        <taxon>Bacteroidales</taxon>
        <taxon>Prevotellaceae</taxon>
        <taxon>Prevotella</taxon>
    </lineage>
</organism>
<feature type="non-terminal residue" evidence="1">
    <location>
        <position position="1"/>
    </location>
</feature>
<reference evidence="1 2" key="1">
    <citation type="submission" date="2011-04" db="EMBL/GenBank/DDBJ databases">
        <authorList>
            <person name="Muzny D."/>
            <person name="Qin X."/>
            <person name="Deng J."/>
            <person name="Jiang H."/>
            <person name="Liu Y."/>
            <person name="Qu J."/>
            <person name="Song X.-Z."/>
            <person name="Zhang L."/>
            <person name="Thornton R."/>
            <person name="Coyle M."/>
            <person name="Francisco L."/>
            <person name="Jackson L."/>
            <person name="Javaid M."/>
            <person name="Korchina V."/>
            <person name="Kovar C."/>
            <person name="Mata R."/>
            <person name="Mathew T."/>
            <person name="Ngo R."/>
            <person name="Nguyen L."/>
            <person name="Nguyen N."/>
            <person name="Okwuonu G."/>
            <person name="Ongeri F."/>
            <person name="Pham C."/>
            <person name="Simmons D."/>
            <person name="Wilczek-Boney K."/>
            <person name="Hale W."/>
            <person name="Jakkamsetti A."/>
            <person name="Pham P."/>
            <person name="Ruth R."/>
            <person name="San Lucas F."/>
            <person name="Warren J."/>
            <person name="Zhang J."/>
            <person name="Zhao Z."/>
            <person name="Zhou C."/>
            <person name="Zhu D."/>
            <person name="Lee S."/>
            <person name="Bess C."/>
            <person name="Blankenburg K."/>
            <person name="Forbes L."/>
            <person name="Fu Q."/>
            <person name="Gubbala S."/>
            <person name="Hirani K."/>
            <person name="Jayaseelan J.C."/>
            <person name="Lara F."/>
            <person name="Munidasa M."/>
            <person name="Palculict T."/>
            <person name="Patil S."/>
            <person name="Pu L.-L."/>
            <person name="Saada N."/>
            <person name="Tang L."/>
            <person name="Weissenberger G."/>
            <person name="Zhu Y."/>
            <person name="Hemphill L."/>
            <person name="Shang Y."/>
            <person name="Youmans B."/>
            <person name="Ayvaz T."/>
            <person name="Ross M."/>
            <person name="Santibanez J."/>
            <person name="Aqrawi P."/>
            <person name="Gross S."/>
            <person name="Joshi V."/>
            <person name="Fowler G."/>
            <person name="Nazareth L."/>
            <person name="Reid J."/>
            <person name="Worley K."/>
            <person name="Petrosino J."/>
            <person name="Highlander S."/>
            <person name="Gibbs R."/>
        </authorList>
    </citation>
    <scope>NUCLEOTIDE SEQUENCE [LARGE SCALE GENOMIC DNA]</scope>
    <source>
        <strain evidence="1 2">ATCC 700821</strain>
    </source>
</reference>